<keyword evidence="3" id="KW-1185">Reference proteome</keyword>
<protein>
    <recommendedName>
        <fullName evidence="4">Repressor</fullName>
    </recommendedName>
</protein>
<accession>A0ABY7GFI4</accession>
<dbReference type="EMBL" id="CP113517">
    <property type="protein sequence ID" value="WAR42986.1"/>
    <property type="molecule type" value="Genomic_DNA"/>
</dbReference>
<sequence>MRTKEHENKDMPSKHIDDKTWRKIQDLTVKTVIATQKPIKETEVLAYVIKRGLEEVNVEELKTLGKDK</sequence>
<reference evidence="1" key="1">
    <citation type="submission" date="2022-11" db="EMBL/GenBank/DDBJ databases">
        <title>Methylomonas rapida sp. nov., Carotenoid-Producing Obligate Methanotrophs with High Growth Characteristics and Biotechnological Potential.</title>
        <authorList>
            <person name="Tikhonova E.N."/>
            <person name="Suleimanov R.Z."/>
            <person name="Miroshnikov K."/>
            <person name="Oshkin I.Y."/>
            <person name="Belova S.E."/>
            <person name="Danilova O.V."/>
            <person name="Ashikhmin A."/>
            <person name="Konopkin A."/>
            <person name="But S.Y."/>
            <person name="Khmelenina V.N."/>
            <person name="Kuznetsov N."/>
            <person name="Pimenov N.V."/>
            <person name="Dedysh S.N."/>
        </authorList>
    </citation>
    <scope>NUCLEOTIDE SEQUENCE</scope>
    <source>
        <strain evidence="1">MP1</strain>
    </source>
</reference>
<evidence type="ECO:0000313" key="2">
    <source>
        <dbReference type="EMBL" id="WAR42999.1"/>
    </source>
</evidence>
<evidence type="ECO:0008006" key="4">
    <source>
        <dbReference type="Google" id="ProtNLM"/>
    </source>
</evidence>
<dbReference type="Proteomes" id="UP001162780">
    <property type="component" value="Chromosome"/>
</dbReference>
<gene>
    <name evidence="1" type="ORF">NM686_011280</name>
    <name evidence="2" type="ORF">NM686_011345</name>
</gene>
<evidence type="ECO:0000313" key="3">
    <source>
        <dbReference type="Proteomes" id="UP001162780"/>
    </source>
</evidence>
<evidence type="ECO:0000313" key="1">
    <source>
        <dbReference type="EMBL" id="WAR42986.1"/>
    </source>
</evidence>
<dbReference type="EMBL" id="CP113517">
    <property type="protein sequence ID" value="WAR42999.1"/>
    <property type="molecule type" value="Genomic_DNA"/>
</dbReference>
<organism evidence="1 3">
    <name type="scientific">Methylomonas rapida</name>
    <dbReference type="NCBI Taxonomy" id="2963939"/>
    <lineage>
        <taxon>Bacteria</taxon>
        <taxon>Pseudomonadati</taxon>
        <taxon>Pseudomonadota</taxon>
        <taxon>Gammaproteobacteria</taxon>
        <taxon>Methylococcales</taxon>
        <taxon>Methylococcaceae</taxon>
        <taxon>Methylomonas</taxon>
    </lineage>
</organism>
<name>A0ABY7GFI4_9GAMM</name>
<dbReference type="RefSeq" id="WP_255187969.1">
    <property type="nucleotide sequence ID" value="NZ_CP113517.1"/>
</dbReference>
<proteinExistence type="predicted"/>